<feature type="region of interest" description="Disordered" evidence="1">
    <location>
        <begin position="1"/>
        <end position="139"/>
    </location>
</feature>
<keyword evidence="3" id="KW-1185">Reference proteome</keyword>
<accession>A0A9X0CX97</accession>
<dbReference type="OrthoDB" id="10066537at2759"/>
<dbReference type="Proteomes" id="UP001163046">
    <property type="component" value="Unassembled WGS sequence"/>
</dbReference>
<sequence>AFSGRARSNERLTSNFFDSDEEVSPATQTREARYGRRCSQSNGNADSPGGRGGSGSRYSRPTSDYSDVSDRMSSSTSSGRRNRHVAVRDPSPTLFDDFGIDSQSPSPPVDHTPVSSKGRMHKTTSQLSSGRQREGSAGKKLSKYCHECGTKYPVDNAKFCCECGMKRLYIDLT</sequence>
<feature type="non-terminal residue" evidence="2">
    <location>
        <position position="173"/>
    </location>
</feature>
<dbReference type="AlphaFoldDB" id="A0A9X0CX97"/>
<dbReference type="EMBL" id="MU826389">
    <property type="protein sequence ID" value="KAJ7376829.1"/>
    <property type="molecule type" value="Genomic_DNA"/>
</dbReference>
<name>A0A9X0CX97_9CNID</name>
<proteinExistence type="predicted"/>
<evidence type="ECO:0000313" key="3">
    <source>
        <dbReference type="Proteomes" id="UP001163046"/>
    </source>
</evidence>
<comment type="caution">
    <text evidence="2">The sequence shown here is derived from an EMBL/GenBank/DDBJ whole genome shotgun (WGS) entry which is preliminary data.</text>
</comment>
<evidence type="ECO:0000256" key="1">
    <source>
        <dbReference type="SAM" id="MobiDB-lite"/>
    </source>
</evidence>
<feature type="compositionally biased region" description="Low complexity" evidence="1">
    <location>
        <begin position="56"/>
        <end position="79"/>
    </location>
</feature>
<evidence type="ECO:0000313" key="2">
    <source>
        <dbReference type="EMBL" id="KAJ7376829.1"/>
    </source>
</evidence>
<organism evidence="2 3">
    <name type="scientific">Desmophyllum pertusum</name>
    <dbReference type="NCBI Taxonomy" id="174260"/>
    <lineage>
        <taxon>Eukaryota</taxon>
        <taxon>Metazoa</taxon>
        <taxon>Cnidaria</taxon>
        <taxon>Anthozoa</taxon>
        <taxon>Hexacorallia</taxon>
        <taxon>Scleractinia</taxon>
        <taxon>Caryophylliina</taxon>
        <taxon>Caryophylliidae</taxon>
        <taxon>Desmophyllum</taxon>
    </lineage>
</organism>
<reference evidence="2" key="1">
    <citation type="submission" date="2023-01" db="EMBL/GenBank/DDBJ databases">
        <title>Genome assembly of the deep-sea coral Lophelia pertusa.</title>
        <authorList>
            <person name="Herrera S."/>
            <person name="Cordes E."/>
        </authorList>
    </citation>
    <scope>NUCLEOTIDE SEQUENCE</scope>
    <source>
        <strain evidence="2">USNM1676648</strain>
        <tissue evidence="2">Polyp</tissue>
    </source>
</reference>
<protein>
    <submittedName>
        <fullName evidence="2">Zinc finger C2HC domain-containing protein 1A</fullName>
    </submittedName>
</protein>
<gene>
    <name evidence="2" type="primary">ZC2HC1A</name>
    <name evidence="2" type="ORF">OS493_032295</name>
</gene>